<organism evidence="2 3">
    <name type="scientific">Mizuhopecten yessoensis</name>
    <name type="common">Japanese scallop</name>
    <name type="synonym">Patinopecten yessoensis</name>
    <dbReference type="NCBI Taxonomy" id="6573"/>
    <lineage>
        <taxon>Eukaryota</taxon>
        <taxon>Metazoa</taxon>
        <taxon>Spiralia</taxon>
        <taxon>Lophotrochozoa</taxon>
        <taxon>Mollusca</taxon>
        <taxon>Bivalvia</taxon>
        <taxon>Autobranchia</taxon>
        <taxon>Pteriomorphia</taxon>
        <taxon>Pectinida</taxon>
        <taxon>Pectinoidea</taxon>
        <taxon>Pectinidae</taxon>
        <taxon>Mizuhopecten</taxon>
    </lineage>
</organism>
<name>A0A210QB27_MIZYE</name>
<keyword evidence="3" id="KW-1185">Reference proteome</keyword>
<evidence type="ECO:0000313" key="2">
    <source>
        <dbReference type="EMBL" id="OWF45936.1"/>
    </source>
</evidence>
<dbReference type="OrthoDB" id="10681684at2759"/>
<comment type="caution">
    <text evidence="2">The sequence shown here is derived from an EMBL/GenBank/DDBJ whole genome shotgun (WGS) entry which is preliminary data.</text>
</comment>
<sequence>MELCSPSHTYVKNIEGLRSWTESPDIFDDDTYSEQESKPPEDNRGKMDAKARNRIRNCMNAFVNFTKKVRPYYKSKYPTESFYGTTRR</sequence>
<evidence type="ECO:0000256" key="1">
    <source>
        <dbReference type="SAM" id="MobiDB-lite"/>
    </source>
</evidence>
<dbReference type="EMBL" id="NEDP02004373">
    <property type="protein sequence ID" value="OWF45936.1"/>
    <property type="molecule type" value="Genomic_DNA"/>
</dbReference>
<feature type="compositionally biased region" description="Basic and acidic residues" evidence="1">
    <location>
        <begin position="35"/>
        <end position="49"/>
    </location>
</feature>
<proteinExistence type="predicted"/>
<gene>
    <name evidence="2" type="ORF">KP79_PYT07331</name>
</gene>
<feature type="region of interest" description="Disordered" evidence="1">
    <location>
        <begin position="22"/>
        <end position="49"/>
    </location>
</feature>
<dbReference type="AlphaFoldDB" id="A0A210QB27"/>
<evidence type="ECO:0000313" key="3">
    <source>
        <dbReference type="Proteomes" id="UP000242188"/>
    </source>
</evidence>
<accession>A0A210QB27</accession>
<reference evidence="2 3" key="1">
    <citation type="journal article" date="2017" name="Nat. Ecol. Evol.">
        <title>Scallop genome provides insights into evolution of bilaterian karyotype and development.</title>
        <authorList>
            <person name="Wang S."/>
            <person name="Zhang J."/>
            <person name="Jiao W."/>
            <person name="Li J."/>
            <person name="Xun X."/>
            <person name="Sun Y."/>
            <person name="Guo X."/>
            <person name="Huan P."/>
            <person name="Dong B."/>
            <person name="Zhang L."/>
            <person name="Hu X."/>
            <person name="Sun X."/>
            <person name="Wang J."/>
            <person name="Zhao C."/>
            <person name="Wang Y."/>
            <person name="Wang D."/>
            <person name="Huang X."/>
            <person name="Wang R."/>
            <person name="Lv J."/>
            <person name="Li Y."/>
            <person name="Zhang Z."/>
            <person name="Liu B."/>
            <person name="Lu W."/>
            <person name="Hui Y."/>
            <person name="Liang J."/>
            <person name="Zhou Z."/>
            <person name="Hou R."/>
            <person name="Li X."/>
            <person name="Liu Y."/>
            <person name="Li H."/>
            <person name="Ning X."/>
            <person name="Lin Y."/>
            <person name="Zhao L."/>
            <person name="Xing Q."/>
            <person name="Dou J."/>
            <person name="Li Y."/>
            <person name="Mao J."/>
            <person name="Guo H."/>
            <person name="Dou H."/>
            <person name="Li T."/>
            <person name="Mu C."/>
            <person name="Jiang W."/>
            <person name="Fu Q."/>
            <person name="Fu X."/>
            <person name="Miao Y."/>
            <person name="Liu J."/>
            <person name="Yu Q."/>
            <person name="Li R."/>
            <person name="Liao H."/>
            <person name="Li X."/>
            <person name="Kong Y."/>
            <person name="Jiang Z."/>
            <person name="Chourrout D."/>
            <person name="Li R."/>
            <person name="Bao Z."/>
        </authorList>
    </citation>
    <scope>NUCLEOTIDE SEQUENCE [LARGE SCALE GENOMIC DNA]</scope>
    <source>
        <strain evidence="2 3">PY_sf001</strain>
    </source>
</reference>
<dbReference type="Proteomes" id="UP000242188">
    <property type="component" value="Unassembled WGS sequence"/>
</dbReference>
<protein>
    <submittedName>
        <fullName evidence="2">Uncharacterized protein</fullName>
    </submittedName>
</protein>